<dbReference type="EMBL" id="JACHWQ010000008">
    <property type="protein sequence ID" value="MBB2976781.1"/>
    <property type="molecule type" value="Genomic_DNA"/>
</dbReference>
<comment type="caution">
    <text evidence="1">The sequence shown here is derived from an EMBL/GenBank/DDBJ whole genome shotgun (WGS) entry which is preliminary data.</text>
</comment>
<name>A0A7W4YPH5_9MICO</name>
<dbReference type="AlphaFoldDB" id="A0A7W4YPH5"/>
<evidence type="ECO:0000313" key="2">
    <source>
        <dbReference type="Proteomes" id="UP000529310"/>
    </source>
</evidence>
<organism evidence="1 2">
    <name type="scientific">Microbacterium endophyticum</name>
    <dbReference type="NCBI Taxonomy" id="1526412"/>
    <lineage>
        <taxon>Bacteria</taxon>
        <taxon>Bacillati</taxon>
        <taxon>Actinomycetota</taxon>
        <taxon>Actinomycetes</taxon>
        <taxon>Micrococcales</taxon>
        <taxon>Microbacteriaceae</taxon>
        <taxon>Microbacterium</taxon>
    </lineage>
</organism>
<gene>
    <name evidence="1" type="ORF">FHX49_002367</name>
</gene>
<proteinExistence type="predicted"/>
<sequence length="96" mass="10053">MSGFVPVRSKVCAFIGAPHNGHGRAVRAGSGEVSYGPTEAGPAALMSEALIHEYHPPAARTLVRSDCFPDEPLLSAIIISVLTNVGRVTNVRRASS</sequence>
<reference evidence="1 2" key="1">
    <citation type="submission" date="2020-08" db="EMBL/GenBank/DDBJ databases">
        <title>Sequencing the genomes of 1000 actinobacteria strains.</title>
        <authorList>
            <person name="Klenk H.-P."/>
        </authorList>
    </citation>
    <scope>NUCLEOTIDE SEQUENCE [LARGE SCALE GENOMIC DNA]</scope>
    <source>
        <strain evidence="1 2">DSM 27099</strain>
    </source>
</reference>
<evidence type="ECO:0000313" key="1">
    <source>
        <dbReference type="EMBL" id="MBB2976781.1"/>
    </source>
</evidence>
<accession>A0A7W4YPH5</accession>
<dbReference type="Proteomes" id="UP000529310">
    <property type="component" value="Unassembled WGS sequence"/>
</dbReference>
<keyword evidence="2" id="KW-1185">Reference proteome</keyword>
<protein>
    <submittedName>
        <fullName evidence="1">Uncharacterized protein</fullName>
    </submittedName>
</protein>